<dbReference type="SUPFAM" id="SSF69047">
    <property type="entry name" value="Hypothetical protein YjbJ"/>
    <property type="match status" value="1"/>
</dbReference>
<organism evidence="4 5">
    <name type="scientific">Caldimonas brevitalea</name>
    <dbReference type="NCBI Taxonomy" id="413882"/>
    <lineage>
        <taxon>Bacteria</taxon>
        <taxon>Pseudomonadati</taxon>
        <taxon>Pseudomonadota</taxon>
        <taxon>Betaproteobacteria</taxon>
        <taxon>Burkholderiales</taxon>
        <taxon>Sphaerotilaceae</taxon>
        <taxon>Caldimonas</taxon>
    </lineage>
</organism>
<dbReference type="InterPro" id="IPR008462">
    <property type="entry name" value="CsbD"/>
</dbReference>
<evidence type="ECO:0000256" key="2">
    <source>
        <dbReference type="SAM" id="MobiDB-lite"/>
    </source>
</evidence>
<dbReference type="Pfam" id="PF05532">
    <property type="entry name" value="CsbD"/>
    <property type="match status" value="1"/>
</dbReference>
<comment type="similarity">
    <text evidence="1">Belongs to the UPF0337 (CsbD) family.</text>
</comment>
<proteinExistence type="inferred from homology"/>
<dbReference type="Proteomes" id="UP000035352">
    <property type="component" value="Chromosome"/>
</dbReference>
<evidence type="ECO:0000259" key="3">
    <source>
        <dbReference type="Pfam" id="PF05532"/>
    </source>
</evidence>
<evidence type="ECO:0000256" key="1">
    <source>
        <dbReference type="ARBA" id="ARBA00009129"/>
    </source>
</evidence>
<dbReference type="Gene3D" id="1.10.1470.10">
    <property type="entry name" value="YjbJ"/>
    <property type="match status" value="1"/>
</dbReference>
<protein>
    <submittedName>
        <fullName evidence="4">General stress protein CsbD</fullName>
    </submittedName>
</protein>
<evidence type="ECO:0000313" key="5">
    <source>
        <dbReference type="Proteomes" id="UP000035352"/>
    </source>
</evidence>
<feature type="region of interest" description="Disordered" evidence="2">
    <location>
        <begin position="1"/>
        <end position="62"/>
    </location>
</feature>
<feature type="compositionally biased region" description="Basic and acidic residues" evidence="2">
    <location>
        <begin position="41"/>
        <end position="62"/>
    </location>
</feature>
<dbReference type="STRING" id="413882.AAW51_5094"/>
<dbReference type="KEGG" id="pbh:AAW51_5094"/>
<dbReference type="RefSeq" id="WP_047196852.1">
    <property type="nucleotide sequence ID" value="NZ_CP011371.1"/>
</dbReference>
<dbReference type="InterPro" id="IPR036629">
    <property type="entry name" value="YjbJ_sf"/>
</dbReference>
<dbReference type="EMBL" id="CP011371">
    <property type="protein sequence ID" value="AKJ31785.1"/>
    <property type="molecule type" value="Genomic_DNA"/>
</dbReference>
<sequence length="62" mass="7071">MNRDQLKGRMEQAKGKTKEMAGRATDDLSLEAKGRVQKNVGDMRGDYGDAKERAKDHLDRRH</sequence>
<feature type="domain" description="CsbD-like" evidence="3">
    <location>
        <begin position="4"/>
        <end position="56"/>
    </location>
</feature>
<accession>A0A0G3BZ69</accession>
<dbReference type="AlphaFoldDB" id="A0A0G3BZ69"/>
<dbReference type="OrthoDB" id="8564562at2"/>
<name>A0A0G3BZ69_9BURK</name>
<feature type="compositionally biased region" description="Basic and acidic residues" evidence="2">
    <location>
        <begin position="1"/>
        <end position="34"/>
    </location>
</feature>
<evidence type="ECO:0000313" key="4">
    <source>
        <dbReference type="EMBL" id="AKJ31785.1"/>
    </source>
</evidence>
<reference evidence="4 5" key="1">
    <citation type="submission" date="2015-05" db="EMBL/GenBank/DDBJ databases">
        <authorList>
            <person name="Tang B."/>
            <person name="Yu Y."/>
        </authorList>
    </citation>
    <scope>NUCLEOTIDE SEQUENCE [LARGE SCALE GENOMIC DNA]</scope>
    <source>
        <strain evidence="4 5">DSM 7029</strain>
    </source>
</reference>
<keyword evidence="5" id="KW-1185">Reference proteome</keyword>
<gene>
    <name evidence="4" type="ORF">AAW51_5094</name>
</gene>